<dbReference type="PANTHER" id="PTHR19303">
    <property type="entry name" value="TRANSPOSON"/>
    <property type="match status" value="1"/>
</dbReference>
<dbReference type="Pfam" id="PF03184">
    <property type="entry name" value="DDE_1"/>
    <property type="match status" value="1"/>
</dbReference>
<dbReference type="GO" id="GO:0003677">
    <property type="term" value="F:DNA binding"/>
    <property type="evidence" value="ECO:0007669"/>
    <property type="project" value="UniProtKB-KW"/>
</dbReference>
<gene>
    <name evidence="4" type="ORF">RCL2_000515800</name>
</gene>
<name>A0A8H3QID3_9GLOM</name>
<dbReference type="Proteomes" id="UP000615446">
    <property type="component" value="Unassembled WGS sequence"/>
</dbReference>
<evidence type="ECO:0000259" key="3">
    <source>
        <dbReference type="Pfam" id="PF03221"/>
    </source>
</evidence>
<evidence type="ECO:0000313" key="5">
    <source>
        <dbReference type="Proteomes" id="UP000615446"/>
    </source>
</evidence>
<dbReference type="EMBL" id="BLAL01000034">
    <property type="protein sequence ID" value="GES77824.1"/>
    <property type="molecule type" value="Genomic_DNA"/>
</dbReference>
<dbReference type="InterPro" id="IPR009057">
    <property type="entry name" value="Homeodomain-like_sf"/>
</dbReference>
<evidence type="ECO:0000259" key="2">
    <source>
        <dbReference type="Pfam" id="PF03184"/>
    </source>
</evidence>
<comment type="caution">
    <text evidence="4">The sequence shown here is derived from an EMBL/GenBank/DDBJ whole genome shotgun (WGS) entry which is preliminary data.</text>
</comment>
<dbReference type="GO" id="GO:0005634">
    <property type="term" value="C:nucleus"/>
    <property type="evidence" value="ECO:0007669"/>
    <property type="project" value="TreeGrafter"/>
</dbReference>
<dbReference type="InterPro" id="IPR006600">
    <property type="entry name" value="HTH_CenpB_DNA-bd_dom"/>
</dbReference>
<accession>A0A8H3QID3</accession>
<dbReference type="PANTHER" id="PTHR19303:SF73">
    <property type="entry name" value="PROTEIN PDC2"/>
    <property type="match status" value="1"/>
</dbReference>
<dbReference type="Gene3D" id="1.10.10.60">
    <property type="entry name" value="Homeodomain-like"/>
    <property type="match status" value="1"/>
</dbReference>
<reference evidence="4" key="1">
    <citation type="submission" date="2019-10" db="EMBL/GenBank/DDBJ databases">
        <title>Conservation and host-specific expression of non-tandemly repeated heterogenous ribosome RNA gene in arbuscular mycorrhizal fungi.</title>
        <authorList>
            <person name="Maeda T."/>
            <person name="Kobayashi Y."/>
            <person name="Nakagawa T."/>
            <person name="Ezawa T."/>
            <person name="Yamaguchi K."/>
            <person name="Bino T."/>
            <person name="Nishimoto Y."/>
            <person name="Shigenobu S."/>
            <person name="Kawaguchi M."/>
        </authorList>
    </citation>
    <scope>NUCLEOTIDE SEQUENCE</scope>
    <source>
        <strain evidence="4">HR1</strain>
    </source>
</reference>
<evidence type="ECO:0000313" key="4">
    <source>
        <dbReference type="EMBL" id="GES77824.1"/>
    </source>
</evidence>
<feature type="domain" description="DDE-1" evidence="2">
    <location>
        <begin position="215"/>
        <end position="283"/>
    </location>
</feature>
<dbReference type="SUPFAM" id="SSF46689">
    <property type="entry name" value="Homeodomain-like"/>
    <property type="match status" value="1"/>
</dbReference>
<sequence length="396" mass="45688">MIIIFFIFELFITHYYEPKKSINNEVILKKRKVLTFGEKKELCLFYNKNLLLSQEEIEKKFGLNKEKSELEEALTIWISNALSTNKTITGEIIIAKAFDFARLMNIKGFTGSSGPSEEKLIKEREKLQELINNFDLENVFNYDETELYWELEPSKTLSTGPLSEIKKSKNRVTLLLTFNATGSVKLPALFIHKYQTPRDLIGIDKSKLPVDYFWNKKILLLVDNASVHSVSSPELLTNITIHYLPPNTTAHLQPADAGIINSFKAQYRKRLIKNRIEAYDDEVELNIPVPKLKIGELMSAKEFILIDDDNNYGEEEITDEEIVNIIKSNKTDLVEEVINLQPKISTSEALESLDKVLSFLSNPPDNFVIEFNNRNLMHNFKKQIILFDKIVKFNQC</sequence>
<evidence type="ECO:0000256" key="1">
    <source>
        <dbReference type="ARBA" id="ARBA00023125"/>
    </source>
</evidence>
<keyword evidence="1" id="KW-0238">DNA-binding</keyword>
<protein>
    <submittedName>
        <fullName evidence="4">Tigger transposable element-derived protein 6-like</fullName>
    </submittedName>
</protein>
<dbReference type="OrthoDB" id="162969at2759"/>
<proteinExistence type="predicted"/>
<organism evidence="4 5">
    <name type="scientific">Rhizophagus clarus</name>
    <dbReference type="NCBI Taxonomy" id="94130"/>
    <lineage>
        <taxon>Eukaryota</taxon>
        <taxon>Fungi</taxon>
        <taxon>Fungi incertae sedis</taxon>
        <taxon>Mucoromycota</taxon>
        <taxon>Glomeromycotina</taxon>
        <taxon>Glomeromycetes</taxon>
        <taxon>Glomerales</taxon>
        <taxon>Glomeraceae</taxon>
        <taxon>Rhizophagus</taxon>
    </lineage>
</organism>
<feature type="domain" description="HTH CENPB-type" evidence="3">
    <location>
        <begin position="68"/>
        <end position="114"/>
    </location>
</feature>
<dbReference type="Pfam" id="PF03221">
    <property type="entry name" value="HTH_Tnp_Tc5"/>
    <property type="match status" value="1"/>
</dbReference>
<dbReference type="InterPro" id="IPR050863">
    <property type="entry name" value="CenT-Element_Derived"/>
</dbReference>
<dbReference type="InterPro" id="IPR004875">
    <property type="entry name" value="DDE_SF_endonuclease_dom"/>
</dbReference>
<dbReference type="AlphaFoldDB" id="A0A8H3QID3"/>